<name>A0A2U2BSD8_9PROT</name>
<comment type="caution">
    <text evidence="1">The sequence shown here is derived from an EMBL/GenBank/DDBJ whole genome shotgun (WGS) entry which is preliminary data.</text>
</comment>
<reference evidence="2" key="1">
    <citation type="submission" date="2018-05" db="EMBL/GenBank/DDBJ databases">
        <authorList>
            <person name="Liu B.-T."/>
        </authorList>
    </citation>
    <scope>NUCLEOTIDE SEQUENCE [LARGE SCALE GENOMIC DNA]</scope>
    <source>
        <strain evidence="2">WD6-1</strain>
    </source>
</reference>
<keyword evidence="2" id="KW-1185">Reference proteome</keyword>
<dbReference type="SUPFAM" id="SSF109604">
    <property type="entry name" value="HD-domain/PDEase-like"/>
    <property type="match status" value="1"/>
</dbReference>
<proteinExistence type="predicted"/>
<dbReference type="EMBL" id="QEXV01000004">
    <property type="protein sequence ID" value="PWE16912.1"/>
    <property type="molecule type" value="Genomic_DNA"/>
</dbReference>
<sequence>MSGSRSSPAALQAQWRDHVADAGLTDPRERIGRAVIGAYGGLGRRYHDRGHIAYLLGEIDRNANLISDIARLRFAAWFHDAVYVTWRKDNEARSARWAASALRSMGASDGFADRVNALIRATADHAGGGADADDDLFLDMDFSILGAPPERYDRYVRQVRLEYWWAPPWLFRPARKGFIERALARERIFLTDTYENRLGDQARENLRRELERL</sequence>
<evidence type="ECO:0000313" key="2">
    <source>
        <dbReference type="Proteomes" id="UP000245168"/>
    </source>
</evidence>
<accession>A0A2U2BSD8</accession>
<dbReference type="PANTHER" id="PTHR21174">
    <property type="match status" value="1"/>
</dbReference>
<protein>
    <recommendedName>
        <fullName evidence="3">Metal-dependent phosphohydrolase</fullName>
    </recommendedName>
</protein>
<organism evidence="1 2">
    <name type="scientific">Marinicauda salina</name>
    <dbReference type="NCBI Taxonomy" id="2135793"/>
    <lineage>
        <taxon>Bacteria</taxon>
        <taxon>Pseudomonadati</taxon>
        <taxon>Pseudomonadota</taxon>
        <taxon>Alphaproteobacteria</taxon>
        <taxon>Maricaulales</taxon>
        <taxon>Maricaulaceae</taxon>
        <taxon>Marinicauda</taxon>
    </lineage>
</organism>
<dbReference type="PIRSF" id="PIRSF035170">
    <property type="entry name" value="HD_phosphohydro"/>
    <property type="match status" value="1"/>
</dbReference>
<dbReference type="PANTHER" id="PTHR21174:SF0">
    <property type="entry name" value="HD PHOSPHOHYDROLASE FAMILY PROTEIN-RELATED"/>
    <property type="match status" value="1"/>
</dbReference>
<gene>
    <name evidence="1" type="ORF">DDZ18_09360</name>
</gene>
<evidence type="ECO:0000313" key="1">
    <source>
        <dbReference type="EMBL" id="PWE16912.1"/>
    </source>
</evidence>
<dbReference type="Proteomes" id="UP000245168">
    <property type="component" value="Unassembled WGS sequence"/>
</dbReference>
<dbReference type="AlphaFoldDB" id="A0A2U2BSD8"/>
<dbReference type="InterPro" id="IPR009218">
    <property type="entry name" value="HD_phosphohydro"/>
</dbReference>
<evidence type="ECO:0008006" key="3">
    <source>
        <dbReference type="Google" id="ProtNLM"/>
    </source>
</evidence>